<evidence type="ECO:0000256" key="5">
    <source>
        <dbReference type="ARBA" id="ARBA00022989"/>
    </source>
</evidence>
<comment type="caution">
    <text evidence="9">The sequence shown here is derived from an EMBL/GenBank/DDBJ whole genome shotgun (WGS) entry which is preliminary data.</text>
</comment>
<feature type="transmembrane region" description="Helical" evidence="7">
    <location>
        <begin position="280"/>
        <end position="299"/>
    </location>
</feature>
<dbReference type="InterPro" id="IPR000515">
    <property type="entry name" value="MetI-like"/>
</dbReference>
<dbReference type="Pfam" id="PF00528">
    <property type="entry name" value="BPD_transp_1"/>
    <property type="match status" value="1"/>
</dbReference>
<dbReference type="SUPFAM" id="SSF161098">
    <property type="entry name" value="MetI-like"/>
    <property type="match status" value="1"/>
</dbReference>
<dbReference type="PANTHER" id="PTHR43744">
    <property type="entry name" value="ABC TRANSPORTER PERMEASE PROTEIN MG189-RELATED-RELATED"/>
    <property type="match status" value="1"/>
</dbReference>
<comment type="subcellular location">
    <subcellularLocation>
        <location evidence="1 7">Cell membrane</location>
        <topology evidence="1 7">Multi-pass membrane protein</topology>
    </subcellularLocation>
</comment>
<evidence type="ECO:0000256" key="4">
    <source>
        <dbReference type="ARBA" id="ARBA00022692"/>
    </source>
</evidence>
<feature type="domain" description="ABC transmembrane type-1" evidence="8">
    <location>
        <begin position="91"/>
        <end position="297"/>
    </location>
</feature>
<keyword evidence="10" id="KW-1185">Reference proteome</keyword>
<name>A0ABV5B5E3_9BACL</name>
<keyword evidence="3" id="KW-1003">Cell membrane</keyword>
<gene>
    <name evidence="9" type="ORF">ACE3NQ_04365</name>
</gene>
<dbReference type="PROSITE" id="PS50928">
    <property type="entry name" value="ABC_TM1"/>
    <property type="match status" value="1"/>
</dbReference>
<evidence type="ECO:0000256" key="6">
    <source>
        <dbReference type="ARBA" id="ARBA00023136"/>
    </source>
</evidence>
<dbReference type="EMBL" id="JBHILM010000003">
    <property type="protein sequence ID" value="MFB5680154.1"/>
    <property type="molecule type" value="Genomic_DNA"/>
</dbReference>
<comment type="similarity">
    <text evidence="7">Belongs to the binding-protein-dependent transport system permease family.</text>
</comment>
<evidence type="ECO:0000259" key="8">
    <source>
        <dbReference type="PROSITE" id="PS50928"/>
    </source>
</evidence>
<dbReference type="PANTHER" id="PTHR43744:SF9">
    <property type="entry name" value="POLYGALACTURONAN_RHAMNOGALACTURONAN TRANSPORT SYSTEM PERMEASE PROTEIN YTCP"/>
    <property type="match status" value="1"/>
</dbReference>
<dbReference type="InterPro" id="IPR035906">
    <property type="entry name" value="MetI-like_sf"/>
</dbReference>
<dbReference type="CDD" id="cd06261">
    <property type="entry name" value="TM_PBP2"/>
    <property type="match status" value="1"/>
</dbReference>
<dbReference type="Gene3D" id="1.10.3720.10">
    <property type="entry name" value="MetI-like"/>
    <property type="match status" value="1"/>
</dbReference>
<feature type="transmembrane region" description="Helical" evidence="7">
    <location>
        <begin position="95"/>
        <end position="114"/>
    </location>
</feature>
<evidence type="ECO:0000256" key="7">
    <source>
        <dbReference type="RuleBase" id="RU363032"/>
    </source>
</evidence>
<dbReference type="Proteomes" id="UP001580407">
    <property type="component" value="Unassembled WGS sequence"/>
</dbReference>
<feature type="transmembrane region" description="Helical" evidence="7">
    <location>
        <begin position="198"/>
        <end position="222"/>
    </location>
</feature>
<feature type="transmembrane region" description="Helical" evidence="7">
    <location>
        <begin position="126"/>
        <end position="146"/>
    </location>
</feature>
<keyword evidence="6 7" id="KW-0472">Membrane</keyword>
<organism evidence="9 10">
    <name type="scientific">Paenibacillus terreus</name>
    <dbReference type="NCBI Taxonomy" id="1387834"/>
    <lineage>
        <taxon>Bacteria</taxon>
        <taxon>Bacillati</taxon>
        <taxon>Bacillota</taxon>
        <taxon>Bacilli</taxon>
        <taxon>Bacillales</taxon>
        <taxon>Paenibacillaceae</taxon>
        <taxon>Paenibacillus</taxon>
    </lineage>
</organism>
<keyword evidence="2 7" id="KW-0813">Transport</keyword>
<keyword evidence="5 7" id="KW-1133">Transmembrane helix</keyword>
<keyword evidence="4 7" id="KW-0812">Transmembrane</keyword>
<proteinExistence type="inferred from homology"/>
<feature type="transmembrane region" description="Helical" evidence="7">
    <location>
        <begin position="30"/>
        <end position="55"/>
    </location>
</feature>
<reference evidence="9 10" key="1">
    <citation type="submission" date="2024-09" db="EMBL/GenBank/DDBJ databases">
        <authorList>
            <person name="Ruan L."/>
        </authorList>
    </citation>
    <scope>NUCLEOTIDE SEQUENCE [LARGE SCALE GENOMIC DNA]</scope>
    <source>
        <strain evidence="9 10">D33</strain>
    </source>
</reference>
<dbReference type="RefSeq" id="WP_375523970.1">
    <property type="nucleotide sequence ID" value="NZ_JBHILM010000003.1"/>
</dbReference>
<protein>
    <submittedName>
        <fullName evidence="9">Carbohydrate ABC transporter permease</fullName>
    </submittedName>
</protein>
<evidence type="ECO:0000313" key="10">
    <source>
        <dbReference type="Proteomes" id="UP001580407"/>
    </source>
</evidence>
<evidence type="ECO:0000313" key="9">
    <source>
        <dbReference type="EMBL" id="MFB5680154.1"/>
    </source>
</evidence>
<feature type="transmembrane region" description="Helical" evidence="7">
    <location>
        <begin position="158"/>
        <end position="178"/>
    </location>
</feature>
<evidence type="ECO:0000256" key="1">
    <source>
        <dbReference type="ARBA" id="ARBA00004651"/>
    </source>
</evidence>
<evidence type="ECO:0000256" key="3">
    <source>
        <dbReference type="ARBA" id="ARBA00022475"/>
    </source>
</evidence>
<evidence type="ECO:0000256" key="2">
    <source>
        <dbReference type="ARBA" id="ARBA00022448"/>
    </source>
</evidence>
<accession>A0ABV5B5E3</accession>
<sequence>MVPAKTKSSASKHKHVADSGGGIADRLYRILVIVISIFTFVVIAYPLYFIIIASFSNSTMVNQGQVIFFPKGINFYGYEKIFADTRIWQGYLNTIIYTVFGTLLNLAVTIPAAYSLSRREFRARKIIMPLFVFTMYFSGGMIPTYLLFRDLQLLNTPWIMIINGAVSVYNLIITRTFFESSIPDELHEAALLDGCSHFRYLASVVTPLSKAVISVIALYYAVGHWNDFFNPLLYLNSDHLQPLQIVLRNILLSNQAFAGGAGSGAGAGAGSYAQQYADQIKFAVIIVSTVPLLIIYPFIQKYFEKGVMIGAVKG</sequence>